<name>A0A510KLI6_9FUSO</name>
<accession>A0A510KLI6</accession>
<protein>
    <submittedName>
        <fullName evidence="2">Uncharacterized protein</fullName>
    </submittedName>
</protein>
<keyword evidence="1" id="KW-0472">Membrane</keyword>
<feature type="transmembrane region" description="Helical" evidence="1">
    <location>
        <begin position="102"/>
        <end position="123"/>
    </location>
</feature>
<evidence type="ECO:0000256" key="1">
    <source>
        <dbReference type="SAM" id="Phobius"/>
    </source>
</evidence>
<dbReference type="Proteomes" id="UP000321378">
    <property type="component" value="Chromosome"/>
</dbReference>
<keyword evidence="1" id="KW-1133">Transmembrane helix</keyword>
<organism evidence="2 3">
    <name type="scientific">Leptotrichia trevisanii</name>
    <dbReference type="NCBI Taxonomy" id="109328"/>
    <lineage>
        <taxon>Bacteria</taxon>
        <taxon>Fusobacteriati</taxon>
        <taxon>Fusobacteriota</taxon>
        <taxon>Fusobacteriia</taxon>
        <taxon>Fusobacteriales</taxon>
        <taxon>Leptotrichiaceae</taxon>
        <taxon>Leptotrichia</taxon>
    </lineage>
</organism>
<evidence type="ECO:0000313" key="2">
    <source>
        <dbReference type="EMBL" id="BBM52562.1"/>
    </source>
</evidence>
<dbReference type="AlphaFoldDB" id="A0A510KLI6"/>
<sequence length="129" mass="15781">MNNKYFMPKYDLNILKHINEHYKISFRELCLKYPEEKFSTNERLVFLISEGYVQYYQVIEKSNIDNQNYKFKRFIVSPKGKKFLQDYFEQKRQDNINNFRTLILEIMRSFFFPLIVSIIAAYLTAKFTK</sequence>
<dbReference type="RefSeq" id="WP_071124798.1">
    <property type="nucleotide sequence ID" value="NZ_AP019840.1"/>
</dbReference>
<dbReference type="SUPFAM" id="SSF144015">
    <property type="entry name" value="Peptidoglycan deacetylase N-terminal noncatalytic region"/>
    <property type="match status" value="1"/>
</dbReference>
<gene>
    <name evidence="2" type="ORF">JMUB3935_1541</name>
</gene>
<dbReference type="EMBL" id="AP019840">
    <property type="protein sequence ID" value="BBM52562.1"/>
    <property type="molecule type" value="Genomic_DNA"/>
</dbReference>
<proteinExistence type="predicted"/>
<keyword evidence="1" id="KW-0812">Transmembrane</keyword>
<reference evidence="2 3" key="1">
    <citation type="submission" date="2019-07" db="EMBL/GenBank/DDBJ databases">
        <title>Complete Genome Sequence of Leptotrichia trevisanii Strain JMUB3935.</title>
        <authorList>
            <person name="Watanabe S."/>
            <person name="Cui L."/>
        </authorList>
    </citation>
    <scope>NUCLEOTIDE SEQUENCE [LARGE SCALE GENOMIC DNA]</scope>
    <source>
        <strain evidence="2 3">JMUB3935</strain>
    </source>
</reference>
<evidence type="ECO:0000313" key="3">
    <source>
        <dbReference type="Proteomes" id="UP000321378"/>
    </source>
</evidence>